<dbReference type="EMBL" id="LSOG01000046">
    <property type="protein sequence ID" value="OEH47505.1"/>
    <property type="molecule type" value="Genomic_DNA"/>
</dbReference>
<evidence type="ECO:0000256" key="1">
    <source>
        <dbReference type="SAM" id="MobiDB-lite"/>
    </source>
</evidence>
<organism evidence="2 3">
    <name type="scientific">Legionella parisiensis</name>
    <dbReference type="NCBI Taxonomy" id="45071"/>
    <lineage>
        <taxon>Bacteria</taxon>
        <taxon>Pseudomonadati</taxon>
        <taxon>Pseudomonadota</taxon>
        <taxon>Gammaproteobacteria</taxon>
        <taxon>Legionellales</taxon>
        <taxon>Legionellaceae</taxon>
        <taxon>Legionella</taxon>
    </lineage>
</organism>
<dbReference type="AlphaFoldDB" id="A0A1E5JSL8"/>
<dbReference type="RefSeq" id="WP_058516887.1">
    <property type="nucleotide sequence ID" value="NZ_CAAAIE010000002.1"/>
</dbReference>
<reference evidence="2 3" key="1">
    <citation type="submission" date="2016-02" db="EMBL/GenBank/DDBJ databases">
        <title>Secondary metabolites in Legionella.</title>
        <authorList>
            <person name="Tobias N.J."/>
            <person name="Bode H.B."/>
        </authorList>
    </citation>
    <scope>NUCLEOTIDE SEQUENCE [LARGE SCALE GENOMIC DNA]</scope>
    <source>
        <strain evidence="2 3">DSM 19216</strain>
    </source>
</reference>
<sequence>MYSKELNPDTLYSCDHYWGNDVSFPKGTQVGKDSWFETKIDHVIGLSGNDTGEGPGLVIEDIEHSDVDMLWTSGLNGCMGLAILGINPVTKKTDVFFTHARHYEKNDATTDKDNPMSLARQFVQSHEGIRVFWGTDFTKYGSQTDAKRQEAQKKLSNTLGCWVRSDDCFNTAEMTFFPKHSLLIPKLPPSAYKDYKEDNNRERKKEFSDSKQLEEYKPDPSIEGEIRLHIAALRKDRASSARLYHQDKKRDLKIQALTEILEAYHVGNYDVLRQYQRAAEDNKSPYMDPDGKKIWDSTQGKTVELAQKAAQDAFNKIRDMGKDGCGLQENGETIPTYRQYHPKTNAELSSSFL</sequence>
<evidence type="ECO:0000313" key="2">
    <source>
        <dbReference type="EMBL" id="OEH47505.1"/>
    </source>
</evidence>
<dbReference type="OrthoDB" id="5606290at2"/>
<protein>
    <submittedName>
        <fullName evidence="2">Uncharacterized protein</fullName>
    </submittedName>
</protein>
<evidence type="ECO:0000313" key="3">
    <source>
        <dbReference type="Proteomes" id="UP000095229"/>
    </source>
</evidence>
<accession>A0A1E5JSL8</accession>
<feature type="region of interest" description="Disordered" evidence="1">
    <location>
        <begin position="193"/>
        <end position="218"/>
    </location>
</feature>
<comment type="caution">
    <text evidence="2">The sequence shown here is derived from an EMBL/GenBank/DDBJ whole genome shotgun (WGS) entry which is preliminary data.</text>
</comment>
<dbReference type="PATRIC" id="fig|45071.6.peg.1065"/>
<name>A0A1E5JSL8_9GAMM</name>
<proteinExistence type="predicted"/>
<dbReference type="Proteomes" id="UP000095229">
    <property type="component" value="Unassembled WGS sequence"/>
</dbReference>
<gene>
    <name evidence="2" type="ORF">lpari_01428</name>
</gene>
<keyword evidence="3" id="KW-1185">Reference proteome</keyword>